<dbReference type="InterPro" id="IPR006597">
    <property type="entry name" value="Sel1-like"/>
</dbReference>
<accession>A0A7S3H6M8</accession>
<evidence type="ECO:0000313" key="2">
    <source>
        <dbReference type="EMBL" id="CAE0286677.1"/>
    </source>
</evidence>
<dbReference type="InterPro" id="IPR050767">
    <property type="entry name" value="Sel1_AlgK"/>
</dbReference>
<organism evidence="2">
    <name type="scientific">Spumella elongata</name>
    <dbReference type="NCBI Taxonomy" id="89044"/>
    <lineage>
        <taxon>Eukaryota</taxon>
        <taxon>Sar</taxon>
        <taxon>Stramenopiles</taxon>
        <taxon>Ochrophyta</taxon>
        <taxon>Chrysophyceae</taxon>
        <taxon>Chromulinales</taxon>
        <taxon>Chromulinaceae</taxon>
        <taxon>Spumella</taxon>
    </lineage>
</organism>
<dbReference type="InterPro" id="IPR011990">
    <property type="entry name" value="TPR-like_helical_dom_sf"/>
</dbReference>
<dbReference type="PANTHER" id="PTHR11102:SF160">
    <property type="entry name" value="ERAD-ASSOCIATED E3 UBIQUITIN-PROTEIN LIGASE COMPONENT HRD3"/>
    <property type="match status" value="1"/>
</dbReference>
<evidence type="ECO:0000256" key="1">
    <source>
        <dbReference type="ARBA" id="ARBA00038101"/>
    </source>
</evidence>
<dbReference type="SMART" id="SM00671">
    <property type="entry name" value="SEL1"/>
    <property type="match status" value="6"/>
</dbReference>
<proteinExistence type="inferred from homology"/>
<dbReference type="Gene3D" id="1.25.40.10">
    <property type="entry name" value="Tetratricopeptide repeat domain"/>
    <property type="match status" value="2"/>
</dbReference>
<dbReference type="Pfam" id="PF08238">
    <property type="entry name" value="Sel1"/>
    <property type="match status" value="5"/>
</dbReference>
<gene>
    <name evidence="2" type="ORF">SELO1098_LOCUS15518</name>
</gene>
<dbReference type="PANTHER" id="PTHR11102">
    <property type="entry name" value="SEL-1-LIKE PROTEIN"/>
    <property type="match status" value="1"/>
</dbReference>
<name>A0A7S3H6M8_9STRA</name>
<dbReference type="AlphaFoldDB" id="A0A7S3H6M8"/>
<reference evidence="2" key="1">
    <citation type="submission" date="2021-01" db="EMBL/GenBank/DDBJ databases">
        <authorList>
            <person name="Corre E."/>
            <person name="Pelletier E."/>
            <person name="Niang G."/>
            <person name="Scheremetjew M."/>
            <person name="Finn R."/>
            <person name="Kale V."/>
            <person name="Holt S."/>
            <person name="Cochrane G."/>
            <person name="Meng A."/>
            <person name="Brown T."/>
            <person name="Cohen L."/>
        </authorList>
    </citation>
    <scope>NUCLEOTIDE SEQUENCE</scope>
    <source>
        <strain evidence="2">CCAP 955/1</strain>
    </source>
</reference>
<sequence length="409" mass="45636">MPYLCNTNSNTHVRKLDSLSLIEVCELLQQSGLQDITPFVQAQNLTGLYLHDGVDHPQDLVDSGLNVIRAKTLFKRLVEWKTNGVPLDLNPSRICSYNIIEHLSNTHTDVSSSVMDRNTEESEPTYFNELDPSSLWMEQDYNAARWCSDASAVDRLLIAANNEKDPIAQMHLSLLYKHGCKHIRKDEQLSTDYATRALPWLQRQSSQGNPAAQYYYGYAFSHGLGVSEDKTEGARYYQLAADQGLAIALNTLGTCYLKGEGLPKYEEVGVSYLRKAVAAGSIAAEVNLALCYQNGFGLDVNELEMVKIYRKIAELGYANVQHYFGLYYLNGTEEKQNYTKALQWLKLSAEQDYVDAIVTLGYLYETGKGVEKDPAVALEYYQKGVALGSAYAADAVERVVDLVDVAGEI</sequence>
<dbReference type="EMBL" id="HBIC01030661">
    <property type="protein sequence ID" value="CAE0286677.1"/>
    <property type="molecule type" value="Transcribed_RNA"/>
</dbReference>
<dbReference type="SUPFAM" id="SSF81901">
    <property type="entry name" value="HCP-like"/>
    <property type="match status" value="1"/>
</dbReference>
<protein>
    <submittedName>
        <fullName evidence="2">Uncharacterized protein</fullName>
    </submittedName>
</protein>
<comment type="similarity">
    <text evidence="1">Belongs to the sel-1 family.</text>
</comment>